<dbReference type="PANTHER" id="PTHR30126">
    <property type="entry name" value="HTH-TYPE TRANSCRIPTIONAL REGULATOR"/>
    <property type="match status" value="1"/>
</dbReference>
<protein>
    <submittedName>
        <fullName evidence="6">LysR family transcriptional regulator</fullName>
    </submittedName>
</protein>
<dbReference type="GO" id="GO:0000976">
    <property type="term" value="F:transcription cis-regulatory region binding"/>
    <property type="evidence" value="ECO:0007669"/>
    <property type="project" value="TreeGrafter"/>
</dbReference>
<keyword evidence="3" id="KW-0238">DNA-binding</keyword>
<accession>A0A261RVS2</accession>
<dbReference type="Pfam" id="PF03466">
    <property type="entry name" value="LysR_substrate"/>
    <property type="match status" value="1"/>
</dbReference>
<dbReference type="EMBL" id="NEVL01000005">
    <property type="protein sequence ID" value="OZI29179.1"/>
    <property type="molecule type" value="Genomic_DNA"/>
</dbReference>
<gene>
    <name evidence="7" type="ORF">CAL27_08425</name>
    <name evidence="6" type="ORF">CEG14_21365</name>
</gene>
<dbReference type="InterPro" id="IPR036388">
    <property type="entry name" value="WH-like_DNA-bd_sf"/>
</dbReference>
<comment type="caution">
    <text evidence="6">The sequence shown here is derived from an EMBL/GenBank/DDBJ whole genome shotgun (WGS) entry which is preliminary data.</text>
</comment>
<reference evidence="6 9" key="1">
    <citation type="submission" date="2017-05" db="EMBL/GenBank/DDBJ databases">
        <title>Complete and WGS of Bordetella genogroups.</title>
        <authorList>
            <person name="Spilker T."/>
            <person name="LiPuma J."/>
        </authorList>
    </citation>
    <scope>NUCLEOTIDE SEQUENCE [LARGE SCALE GENOMIC DNA]</scope>
    <source>
        <strain evidence="6 9">AU17610</strain>
    </source>
</reference>
<name>A0A261RVS2_9BORD</name>
<keyword evidence="2" id="KW-0805">Transcription regulation</keyword>
<dbReference type="Gene3D" id="1.10.10.10">
    <property type="entry name" value="Winged helix-like DNA-binding domain superfamily/Winged helix DNA-binding domain"/>
    <property type="match status" value="1"/>
</dbReference>
<dbReference type="PANTHER" id="PTHR30126:SF40">
    <property type="entry name" value="HTH-TYPE TRANSCRIPTIONAL REGULATOR GLTR"/>
    <property type="match status" value="1"/>
</dbReference>
<dbReference type="RefSeq" id="WP_094828416.1">
    <property type="nucleotide sequence ID" value="NZ_NEVL01000005.1"/>
</dbReference>
<evidence type="ECO:0000256" key="3">
    <source>
        <dbReference type="ARBA" id="ARBA00023125"/>
    </source>
</evidence>
<sequence length="293" mass="31459">MELAELDIFLAVAREQSVTRAATALGRAQSNITTRIQQLEAALGCTLFTRDNRRMRLTPAGERLVPYARRLTTLAQETRQVMHDDTPSGALRLGAMEAAAASRLPGPLARFHADWPEVALSLRAGTTGALVRAVLAHELDCAVVAHPGEGPAHALSLDELAHGLQGEWLCTEKLMLVLPAQHARVRSAADLRVGSVAAFAPGCTYRACAEAWLGESAATLRVVEPGSYHAMLACVLAGQALSVMPQSVLDLMPEARHVRTQALRPVHSFFIQRQGFDTAASRKLMAALQTAAH</sequence>
<dbReference type="InterPro" id="IPR036390">
    <property type="entry name" value="WH_DNA-bd_sf"/>
</dbReference>
<dbReference type="SUPFAM" id="SSF53850">
    <property type="entry name" value="Periplasmic binding protein-like II"/>
    <property type="match status" value="1"/>
</dbReference>
<dbReference type="GO" id="GO:0003700">
    <property type="term" value="F:DNA-binding transcription factor activity"/>
    <property type="evidence" value="ECO:0007669"/>
    <property type="project" value="InterPro"/>
</dbReference>
<evidence type="ECO:0000313" key="7">
    <source>
        <dbReference type="EMBL" id="OZI65088.1"/>
    </source>
</evidence>
<dbReference type="Pfam" id="PF00126">
    <property type="entry name" value="HTH_1"/>
    <property type="match status" value="1"/>
</dbReference>
<dbReference type="EMBL" id="NEVR01000002">
    <property type="protein sequence ID" value="OZI65088.1"/>
    <property type="molecule type" value="Genomic_DNA"/>
</dbReference>
<dbReference type="OrthoDB" id="464481at2"/>
<dbReference type="Proteomes" id="UP000217005">
    <property type="component" value="Unassembled WGS sequence"/>
</dbReference>
<dbReference type="AlphaFoldDB" id="A0A261RVS2"/>
<keyword evidence="4" id="KW-0804">Transcription</keyword>
<evidence type="ECO:0000256" key="4">
    <source>
        <dbReference type="ARBA" id="ARBA00023163"/>
    </source>
</evidence>
<reference evidence="7 8" key="2">
    <citation type="submission" date="2017-05" db="EMBL/GenBank/DDBJ databases">
        <title>Complete and WGS of Bordetella genogroups.</title>
        <authorList>
            <person name="Spilker T."/>
            <person name="Lipuma J."/>
        </authorList>
    </citation>
    <scope>NUCLEOTIDE SEQUENCE [LARGE SCALE GENOMIC DNA]</scope>
    <source>
        <strain evidence="7 8">AU9795</strain>
    </source>
</reference>
<feature type="domain" description="HTH lysR-type" evidence="5">
    <location>
        <begin position="1"/>
        <end position="58"/>
    </location>
</feature>
<comment type="similarity">
    <text evidence="1">Belongs to the LysR transcriptional regulatory family.</text>
</comment>
<dbReference type="InterPro" id="IPR005119">
    <property type="entry name" value="LysR_subst-bd"/>
</dbReference>
<dbReference type="FunFam" id="1.10.10.10:FF:000001">
    <property type="entry name" value="LysR family transcriptional regulator"/>
    <property type="match status" value="1"/>
</dbReference>
<organism evidence="6 9">
    <name type="scientific">Bordetella genomosp. 1</name>
    <dbReference type="NCBI Taxonomy" id="1395607"/>
    <lineage>
        <taxon>Bacteria</taxon>
        <taxon>Pseudomonadati</taxon>
        <taxon>Pseudomonadota</taxon>
        <taxon>Betaproteobacteria</taxon>
        <taxon>Burkholderiales</taxon>
        <taxon>Alcaligenaceae</taxon>
        <taxon>Bordetella</taxon>
    </lineage>
</organism>
<evidence type="ECO:0000313" key="9">
    <source>
        <dbReference type="Proteomes" id="UP000217005"/>
    </source>
</evidence>
<dbReference type="PRINTS" id="PR00039">
    <property type="entry name" value="HTHLYSR"/>
</dbReference>
<evidence type="ECO:0000259" key="5">
    <source>
        <dbReference type="PROSITE" id="PS50931"/>
    </source>
</evidence>
<dbReference type="PROSITE" id="PS50931">
    <property type="entry name" value="HTH_LYSR"/>
    <property type="match status" value="1"/>
</dbReference>
<dbReference type="InterPro" id="IPR000847">
    <property type="entry name" value="LysR_HTH_N"/>
</dbReference>
<evidence type="ECO:0000313" key="8">
    <source>
        <dbReference type="Proteomes" id="UP000216354"/>
    </source>
</evidence>
<dbReference type="Proteomes" id="UP000216354">
    <property type="component" value="Unassembled WGS sequence"/>
</dbReference>
<dbReference type="Gene3D" id="3.40.190.290">
    <property type="match status" value="1"/>
</dbReference>
<evidence type="ECO:0000313" key="6">
    <source>
        <dbReference type="EMBL" id="OZI29179.1"/>
    </source>
</evidence>
<evidence type="ECO:0000256" key="1">
    <source>
        <dbReference type="ARBA" id="ARBA00009437"/>
    </source>
</evidence>
<keyword evidence="8" id="KW-1185">Reference proteome</keyword>
<evidence type="ECO:0000256" key="2">
    <source>
        <dbReference type="ARBA" id="ARBA00023015"/>
    </source>
</evidence>
<proteinExistence type="inferred from homology"/>
<dbReference type="SUPFAM" id="SSF46785">
    <property type="entry name" value="Winged helix' DNA-binding domain"/>
    <property type="match status" value="1"/>
</dbReference>